<sequence length="204" mass="23438">MKHKHLVISFLQLTHKLRESWWRIDRRAGPNQFSRRSRQLPVVITFDPELRLMHGLRLREALVAHFLSITHAQRGLEDWRLKWVTKVKNNGKLVLGYSMAQKKSRFSIELGVQGFESTPHSKFHELPRTESIRLVTEPIRFHPVFKFNVQNALRIDFSSSESILKRRNLVSRGAGRANDSAYGNNGPSGVVSACGVLVSTWDKS</sequence>
<dbReference type="Proteomes" id="UP001341840">
    <property type="component" value="Unassembled WGS sequence"/>
</dbReference>
<comment type="caution">
    <text evidence="1">The sequence shown here is derived from an EMBL/GenBank/DDBJ whole genome shotgun (WGS) entry which is preliminary data.</text>
</comment>
<reference evidence="1 2" key="1">
    <citation type="journal article" date="2023" name="Plants (Basel)">
        <title>Bridging the Gap: Combining Genomics and Transcriptomics Approaches to Understand Stylosanthes scabra, an Orphan Legume from the Brazilian Caatinga.</title>
        <authorList>
            <person name="Ferreira-Neto J.R.C."/>
            <person name="da Silva M.D."/>
            <person name="Binneck E."/>
            <person name="de Melo N.F."/>
            <person name="da Silva R.H."/>
            <person name="de Melo A.L.T.M."/>
            <person name="Pandolfi V."/>
            <person name="Bustamante F.O."/>
            <person name="Brasileiro-Vidal A.C."/>
            <person name="Benko-Iseppon A.M."/>
        </authorList>
    </citation>
    <scope>NUCLEOTIDE SEQUENCE [LARGE SCALE GENOMIC DNA]</scope>
    <source>
        <tissue evidence="1">Leaves</tissue>
    </source>
</reference>
<accession>A0ABU6SEY6</accession>
<gene>
    <name evidence="1" type="ORF">PIB30_038725</name>
</gene>
<keyword evidence="2" id="KW-1185">Reference proteome</keyword>
<protein>
    <submittedName>
        <fullName evidence="1">Uncharacterized protein</fullName>
    </submittedName>
</protein>
<organism evidence="1 2">
    <name type="scientific">Stylosanthes scabra</name>
    <dbReference type="NCBI Taxonomy" id="79078"/>
    <lineage>
        <taxon>Eukaryota</taxon>
        <taxon>Viridiplantae</taxon>
        <taxon>Streptophyta</taxon>
        <taxon>Embryophyta</taxon>
        <taxon>Tracheophyta</taxon>
        <taxon>Spermatophyta</taxon>
        <taxon>Magnoliopsida</taxon>
        <taxon>eudicotyledons</taxon>
        <taxon>Gunneridae</taxon>
        <taxon>Pentapetalae</taxon>
        <taxon>rosids</taxon>
        <taxon>fabids</taxon>
        <taxon>Fabales</taxon>
        <taxon>Fabaceae</taxon>
        <taxon>Papilionoideae</taxon>
        <taxon>50 kb inversion clade</taxon>
        <taxon>dalbergioids sensu lato</taxon>
        <taxon>Dalbergieae</taxon>
        <taxon>Pterocarpus clade</taxon>
        <taxon>Stylosanthes</taxon>
    </lineage>
</organism>
<proteinExistence type="predicted"/>
<dbReference type="EMBL" id="JASCZI010060616">
    <property type="protein sequence ID" value="MED6134630.1"/>
    <property type="molecule type" value="Genomic_DNA"/>
</dbReference>
<name>A0ABU6SEY6_9FABA</name>
<evidence type="ECO:0000313" key="1">
    <source>
        <dbReference type="EMBL" id="MED6134630.1"/>
    </source>
</evidence>
<evidence type="ECO:0000313" key="2">
    <source>
        <dbReference type="Proteomes" id="UP001341840"/>
    </source>
</evidence>